<keyword evidence="3" id="KW-0378">Hydrolase</keyword>
<dbReference type="Pfam" id="PF02902">
    <property type="entry name" value="Peptidase_C48"/>
    <property type="match status" value="1"/>
</dbReference>
<evidence type="ECO:0000256" key="3">
    <source>
        <dbReference type="ARBA" id="ARBA00022801"/>
    </source>
</evidence>
<dbReference type="PROSITE" id="PS50600">
    <property type="entry name" value="ULP_PROTEASE"/>
    <property type="match status" value="1"/>
</dbReference>
<feature type="region of interest" description="Disordered" evidence="4">
    <location>
        <begin position="83"/>
        <end position="124"/>
    </location>
</feature>
<evidence type="ECO:0000256" key="1">
    <source>
        <dbReference type="ARBA" id="ARBA00005234"/>
    </source>
</evidence>
<gene>
    <name evidence="6" type="ORF">PR002_g7581</name>
</gene>
<accession>A0A6A3N1K2</accession>
<dbReference type="Proteomes" id="UP000435112">
    <property type="component" value="Unassembled WGS sequence"/>
</dbReference>
<protein>
    <recommendedName>
        <fullName evidence="5">Ubiquitin-like protease family profile domain-containing protein</fullName>
    </recommendedName>
</protein>
<sequence length="546" mass="61160">MAKFRTLRCAMMEICEVAAELGTREFLEVLAFCEDTKTVIKSGRQPRLSSLSSNTFRIGGNENTEFAESTIESAESTIESAESTIESAESTIESAESTIESAESTTESAESNVESVESAESAPKSTELLVHAPVAEPNLLGFETTVYGAEIGAVPTFKIATTAKRSGRPKKNPKKTKQLKQARILATKKRVYGERPVDLEELMDIFDSNPVSLEGCAGFLKRFQVAPTNNRLKPTVKIVTRAFCDARSIEEILSQSMLEKFRVMANQCSENHKKENDTPLLSSEVAHTLRKKQYSADMLSAMRKWHEATQKFMVVEMCLSWLDQNPHEQFPPPSSTLLDFDIAHDEVAKAVKNIDVLKPVFSLVRFGGKTYLDDECMMRSLHFIAKATLSKVIPVYTTIIPNVSDEEKEVQLKERQRMLEMNGILAKFMGSTYVTAVNVEAEKHWCGVVVHAENDPMRIYVYDPFNAHGGVIKKHVSTFISPFISPEMKVPWATLESVEQYDGYNCGVFTLMALELHLRDIDSAPYNSKTAAVFFRYRYMAHALFA</sequence>
<dbReference type="OrthoDB" id="10336306at2759"/>
<dbReference type="GO" id="GO:0008234">
    <property type="term" value="F:cysteine-type peptidase activity"/>
    <property type="evidence" value="ECO:0007669"/>
    <property type="project" value="InterPro"/>
</dbReference>
<dbReference type="EMBL" id="QXFU01000366">
    <property type="protein sequence ID" value="KAE9035430.1"/>
    <property type="molecule type" value="Genomic_DNA"/>
</dbReference>
<name>A0A6A3N1K2_9STRA</name>
<evidence type="ECO:0000313" key="7">
    <source>
        <dbReference type="Proteomes" id="UP000435112"/>
    </source>
</evidence>
<evidence type="ECO:0000259" key="5">
    <source>
        <dbReference type="PROSITE" id="PS50600"/>
    </source>
</evidence>
<keyword evidence="2" id="KW-0645">Protease</keyword>
<proteinExistence type="inferred from homology"/>
<dbReference type="InterPro" id="IPR003653">
    <property type="entry name" value="Peptidase_C48_C"/>
</dbReference>
<organism evidence="6 7">
    <name type="scientific">Phytophthora rubi</name>
    <dbReference type="NCBI Taxonomy" id="129364"/>
    <lineage>
        <taxon>Eukaryota</taxon>
        <taxon>Sar</taxon>
        <taxon>Stramenopiles</taxon>
        <taxon>Oomycota</taxon>
        <taxon>Peronosporomycetes</taxon>
        <taxon>Peronosporales</taxon>
        <taxon>Peronosporaceae</taxon>
        <taxon>Phytophthora</taxon>
    </lineage>
</organism>
<evidence type="ECO:0000256" key="2">
    <source>
        <dbReference type="ARBA" id="ARBA00022670"/>
    </source>
</evidence>
<dbReference type="InterPro" id="IPR038765">
    <property type="entry name" value="Papain-like_cys_pep_sf"/>
</dbReference>
<dbReference type="SUPFAM" id="SSF57997">
    <property type="entry name" value="Tropomyosin"/>
    <property type="match status" value="1"/>
</dbReference>
<dbReference type="GO" id="GO:0006508">
    <property type="term" value="P:proteolysis"/>
    <property type="evidence" value="ECO:0007669"/>
    <property type="project" value="UniProtKB-KW"/>
</dbReference>
<dbReference type="Gene3D" id="3.40.395.10">
    <property type="entry name" value="Adenoviral Proteinase, Chain A"/>
    <property type="match status" value="1"/>
</dbReference>
<feature type="compositionally biased region" description="Low complexity" evidence="4">
    <location>
        <begin position="83"/>
        <end position="122"/>
    </location>
</feature>
<reference evidence="6 7" key="1">
    <citation type="submission" date="2018-09" db="EMBL/GenBank/DDBJ databases">
        <title>Genomic investigation of the strawberry pathogen Phytophthora fragariae indicates pathogenicity is determined by transcriptional variation in three key races.</title>
        <authorList>
            <person name="Adams T.M."/>
            <person name="Armitage A.D."/>
            <person name="Sobczyk M.K."/>
            <person name="Bates H.J."/>
            <person name="Dunwell J.M."/>
            <person name="Nellist C.F."/>
            <person name="Harrison R.J."/>
        </authorList>
    </citation>
    <scope>NUCLEOTIDE SEQUENCE [LARGE SCALE GENOMIC DNA]</scope>
    <source>
        <strain evidence="6 7">SCRP324</strain>
    </source>
</reference>
<comment type="caution">
    <text evidence="6">The sequence shown here is derived from an EMBL/GenBank/DDBJ whole genome shotgun (WGS) entry which is preliminary data.</text>
</comment>
<evidence type="ECO:0000256" key="4">
    <source>
        <dbReference type="SAM" id="MobiDB-lite"/>
    </source>
</evidence>
<evidence type="ECO:0000313" key="6">
    <source>
        <dbReference type="EMBL" id="KAE9035430.1"/>
    </source>
</evidence>
<dbReference type="AlphaFoldDB" id="A0A6A3N1K2"/>
<feature type="domain" description="Ubiquitin-like protease family profile" evidence="5">
    <location>
        <begin position="347"/>
        <end position="517"/>
    </location>
</feature>
<dbReference type="SUPFAM" id="SSF54001">
    <property type="entry name" value="Cysteine proteinases"/>
    <property type="match status" value="1"/>
</dbReference>
<comment type="similarity">
    <text evidence="1">Belongs to the peptidase C48 family.</text>
</comment>